<dbReference type="PANTHER" id="PTHR12473">
    <property type="entry name" value="UBIQUITIN CARBOXYL-TERMINAL HYDROLASE MINDY-4-RELATED"/>
    <property type="match status" value="1"/>
</dbReference>
<comment type="similarity">
    <text evidence="1">Belongs to the MINDY deubiquitinase family. FAM188 subfamily.</text>
</comment>
<feature type="domain" description="Myb-like" evidence="3">
    <location>
        <begin position="7"/>
        <end position="56"/>
    </location>
</feature>
<name>A0ABQ6N8G4_9STRA</name>
<organism evidence="4 5">
    <name type="scientific">Tetraparma gracilis</name>
    <dbReference type="NCBI Taxonomy" id="2962635"/>
    <lineage>
        <taxon>Eukaryota</taxon>
        <taxon>Sar</taxon>
        <taxon>Stramenopiles</taxon>
        <taxon>Ochrophyta</taxon>
        <taxon>Bolidophyceae</taxon>
        <taxon>Parmales</taxon>
        <taxon>Triparmaceae</taxon>
        <taxon>Tetraparma</taxon>
    </lineage>
</organism>
<evidence type="ECO:0000313" key="4">
    <source>
        <dbReference type="EMBL" id="GMI50311.1"/>
    </source>
</evidence>
<gene>
    <name evidence="4" type="ORF">TeGR_g10508</name>
</gene>
<dbReference type="Pfam" id="PF13898">
    <property type="entry name" value="MINDY-3_4_CD"/>
    <property type="match status" value="1"/>
</dbReference>
<dbReference type="PROSITE" id="PS50090">
    <property type="entry name" value="MYB_LIKE"/>
    <property type="match status" value="1"/>
</dbReference>
<feature type="compositionally biased region" description="Basic and acidic residues" evidence="2">
    <location>
        <begin position="87"/>
        <end position="129"/>
    </location>
</feature>
<dbReference type="InterPro" id="IPR039785">
    <property type="entry name" value="MINY3/4"/>
</dbReference>
<dbReference type="CDD" id="cd00167">
    <property type="entry name" value="SANT"/>
    <property type="match status" value="1"/>
</dbReference>
<protein>
    <recommendedName>
        <fullName evidence="3">Myb-like domain-containing protein</fullName>
    </recommendedName>
</protein>
<evidence type="ECO:0000256" key="2">
    <source>
        <dbReference type="SAM" id="MobiDB-lite"/>
    </source>
</evidence>
<dbReference type="Proteomes" id="UP001165060">
    <property type="component" value="Unassembled WGS sequence"/>
</dbReference>
<feature type="region of interest" description="Disordered" evidence="2">
    <location>
        <begin position="87"/>
        <end position="204"/>
    </location>
</feature>
<dbReference type="SMART" id="SM00717">
    <property type="entry name" value="SANT"/>
    <property type="match status" value="1"/>
</dbReference>
<comment type="caution">
    <text evidence="4">The sequence shown here is derived from an EMBL/GenBank/DDBJ whole genome shotgun (WGS) entry which is preliminary data.</text>
</comment>
<keyword evidence="5" id="KW-1185">Reference proteome</keyword>
<feature type="compositionally biased region" description="Acidic residues" evidence="2">
    <location>
        <begin position="174"/>
        <end position="192"/>
    </location>
</feature>
<dbReference type="SUPFAM" id="SSF46689">
    <property type="entry name" value="Homeodomain-like"/>
    <property type="match status" value="1"/>
</dbReference>
<sequence length="584" mass="63535">MPPSALWEKSEVSALKRAVRAVDEAMEKQARWTAIAKHLNTGRSKRECFDKYRELKDIRAEAKRQAADSEASAAAAAEPVPVAEEVAAVKENMEPEPEVPKEKVAAEVKEVEKPEPEPEPEPVKEPEPEVKEEEPEKEPVKESEVKVKAEEPEKADDDDAPVEIPELEPKPEPEPEPEPAAADDDSDVDDSFDPSYPPTTAPLSLDSAVGLRALVFGPEAANSFPPSWTKQGFFFTSEDDLKFGLIQTDGGPCGAIAAVQAFVLRQMLFGSAETPAALSGDDWKNPGKGDQKKAVCTALAHIIWNCATSLVGEGEGFGKVKKQRAAHVCVPSDKAVLTDKKKLKPDGATELMSVTTCYNYDDVFATLKENLAAFTKKSGAGVIGMAYSCLLSRGLEQVKADMDENFGMTPKLIGNHGYANQEFVNLFLTGMATSNLFDGQKKFSDDTGSSGDEIVMRGIAGQGDVGFLTLFEAYKSLEVGPNLKAPKTPVWVVCSESHYSTLFALDPKLNEVAEDATGSTTVYYYDPLGQQDEEIKLTLDWDKGKDIDLDDVGDENDLTPPLDKVVRTKWGKVDVDWNGAEKIL</sequence>
<feature type="compositionally biased region" description="Basic and acidic residues" evidence="2">
    <location>
        <begin position="137"/>
        <end position="152"/>
    </location>
</feature>
<reference evidence="4 5" key="1">
    <citation type="journal article" date="2023" name="Commun. Biol.">
        <title>Genome analysis of Parmales, the sister group of diatoms, reveals the evolutionary specialization of diatoms from phago-mixotrophs to photoautotrophs.</title>
        <authorList>
            <person name="Ban H."/>
            <person name="Sato S."/>
            <person name="Yoshikawa S."/>
            <person name="Yamada K."/>
            <person name="Nakamura Y."/>
            <person name="Ichinomiya M."/>
            <person name="Sato N."/>
            <person name="Blanc-Mathieu R."/>
            <person name="Endo H."/>
            <person name="Kuwata A."/>
            <person name="Ogata H."/>
        </authorList>
    </citation>
    <scope>NUCLEOTIDE SEQUENCE [LARGE SCALE GENOMIC DNA]</scope>
</reference>
<dbReference type="SMART" id="SM01174">
    <property type="entry name" value="DUF4205"/>
    <property type="match status" value="1"/>
</dbReference>
<dbReference type="InterPro" id="IPR009057">
    <property type="entry name" value="Homeodomain-like_sf"/>
</dbReference>
<dbReference type="InterPro" id="IPR025257">
    <property type="entry name" value="MINDY-3/4_CD"/>
</dbReference>
<evidence type="ECO:0000256" key="1">
    <source>
        <dbReference type="ARBA" id="ARBA00011074"/>
    </source>
</evidence>
<proteinExistence type="inferred from homology"/>
<dbReference type="InterPro" id="IPR001005">
    <property type="entry name" value="SANT/Myb"/>
</dbReference>
<dbReference type="Gene3D" id="1.10.10.60">
    <property type="entry name" value="Homeodomain-like"/>
    <property type="match status" value="1"/>
</dbReference>
<dbReference type="EMBL" id="BRYB01006499">
    <property type="protein sequence ID" value="GMI50311.1"/>
    <property type="molecule type" value="Genomic_DNA"/>
</dbReference>
<accession>A0ABQ6N8G4</accession>
<dbReference type="PANTHER" id="PTHR12473:SF8">
    <property type="entry name" value="UBIQUITIN CARBOXYL-TERMINAL HYDROLASE MINDY-4-RELATED"/>
    <property type="match status" value="1"/>
</dbReference>
<evidence type="ECO:0000313" key="5">
    <source>
        <dbReference type="Proteomes" id="UP001165060"/>
    </source>
</evidence>
<evidence type="ECO:0000259" key="3">
    <source>
        <dbReference type="PROSITE" id="PS50090"/>
    </source>
</evidence>